<dbReference type="InterPro" id="IPR029055">
    <property type="entry name" value="Ntn_hydrolases_N"/>
</dbReference>
<dbReference type="GO" id="GO:0016740">
    <property type="term" value="F:transferase activity"/>
    <property type="evidence" value="ECO:0007669"/>
    <property type="project" value="UniProtKB-KW"/>
</dbReference>
<dbReference type="GO" id="GO:0006751">
    <property type="term" value="P:glutathione catabolic process"/>
    <property type="evidence" value="ECO:0007669"/>
    <property type="project" value="InterPro"/>
</dbReference>
<comment type="caution">
    <text evidence="2">The sequence shown here is derived from an EMBL/GenBank/DDBJ whole genome shotgun (WGS) entry which is preliminary data.</text>
</comment>
<name>A0A4Z2GGC3_9TELE</name>
<accession>A0A4Z2GGC3</accession>
<organism evidence="2 3">
    <name type="scientific">Liparis tanakae</name>
    <name type="common">Tanaka's snailfish</name>
    <dbReference type="NCBI Taxonomy" id="230148"/>
    <lineage>
        <taxon>Eukaryota</taxon>
        <taxon>Metazoa</taxon>
        <taxon>Chordata</taxon>
        <taxon>Craniata</taxon>
        <taxon>Vertebrata</taxon>
        <taxon>Euteleostomi</taxon>
        <taxon>Actinopterygii</taxon>
        <taxon>Neopterygii</taxon>
        <taxon>Teleostei</taxon>
        <taxon>Neoteleostei</taxon>
        <taxon>Acanthomorphata</taxon>
        <taxon>Eupercaria</taxon>
        <taxon>Perciformes</taxon>
        <taxon>Cottioidei</taxon>
        <taxon>Cottales</taxon>
        <taxon>Liparidae</taxon>
        <taxon>Liparis</taxon>
    </lineage>
</organism>
<keyword evidence="3" id="KW-1185">Reference proteome</keyword>
<dbReference type="SUPFAM" id="SSF56235">
    <property type="entry name" value="N-terminal nucleophile aminohydrolases (Ntn hydrolases)"/>
    <property type="match status" value="1"/>
</dbReference>
<gene>
    <name evidence="2" type="primary">Ggt7_0</name>
    <name evidence="2" type="ORF">EYF80_037283</name>
</gene>
<evidence type="ECO:0000313" key="3">
    <source>
        <dbReference type="Proteomes" id="UP000314294"/>
    </source>
</evidence>
<dbReference type="Pfam" id="PF01019">
    <property type="entry name" value="G_glu_transpept"/>
    <property type="match status" value="1"/>
</dbReference>
<dbReference type="PANTHER" id="PTHR11686:SF54">
    <property type="entry name" value="GLUTATHIONE HYDROLASE 7"/>
    <property type="match status" value="1"/>
</dbReference>
<dbReference type="Proteomes" id="UP000314294">
    <property type="component" value="Unassembled WGS sequence"/>
</dbReference>
<feature type="transmembrane region" description="Helical" evidence="1">
    <location>
        <begin position="106"/>
        <end position="128"/>
    </location>
</feature>
<sequence length="136" mass="15594">MSGLAGVLRDGLSNFYDGNFSREMEDEVRRNGGVLSREDMSNYSVQVEQPVEGQYNEFTIQVPPPPSTGAALISALNLLEALQLNGNNNTENQTHRWIVEVFECKACIILLIYLFIFIYIYIYIYIFIKLYKLWPG</sequence>
<dbReference type="Gene3D" id="1.10.246.130">
    <property type="match status" value="1"/>
</dbReference>
<evidence type="ECO:0000256" key="1">
    <source>
        <dbReference type="SAM" id="Phobius"/>
    </source>
</evidence>
<dbReference type="EMBL" id="SRLO01000544">
    <property type="protein sequence ID" value="TNN52516.1"/>
    <property type="molecule type" value="Genomic_DNA"/>
</dbReference>
<dbReference type="OrthoDB" id="8962479at2759"/>
<protein>
    <submittedName>
        <fullName evidence="2">Gamma-glutamyltransferase 7</fullName>
    </submittedName>
</protein>
<keyword evidence="1" id="KW-0812">Transmembrane</keyword>
<dbReference type="GO" id="GO:0036374">
    <property type="term" value="F:glutathione hydrolase activity"/>
    <property type="evidence" value="ECO:0007669"/>
    <property type="project" value="InterPro"/>
</dbReference>
<proteinExistence type="predicted"/>
<dbReference type="GO" id="GO:0005886">
    <property type="term" value="C:plasma membrane"/>
    <property type="evidence" value="ECO:0007669"/>
    <property type="project" value="TreeGrafter"/>
</dbReference>
<keyword evidence="1" id="KW-0472">Membrane</keyword>
<keyword evidence="1" id="KW-1133">Transmembrane helix</keyword>
<keyword evidence="2" id="KW-0808">Transferase</keyword>
<dbReference type="PANTHER" id="PTHR11686">
    <property type="entry name" value="GAMMA GLUTAMYL TRANSPEPTIDASE"/>
    <property type="match status" value="1"/>
</dbReference>
<dbReference type="InterPro" id="IPR043138">
    <property type="entry name" value="GGT_lsub"/>
</dbReference>
<dbReference type="PRINTS" id="PR01210">
    <property type="entry name" value="GGTRANSPTASE"/>
</dbReference>
<dbReference type="AlphaFoldDB" id="A0A4Z2GGC3"/>
<evidence type="ECO:0000313" key="2">
    <source>
        <dbReference type="EMBL" id="TNN52516.1"/>
    </source>
</evidence>
<dbReference type="InterPro" id="IPR000101">
    <property type="entry name" value="GGT_peptidase"/>
</dbReference>
<reference evidence="2 3" key="1">
    <citation type="submission" date="2019-03" db="EMBL/GenBank/DDBJ databases">
        <title>First draft genome of Liparis tanakae, snailfish: a comprehensive survey of snailfish specific genes.</title>
        <authorList>
            <person name="Kim W."/>
            <person name="Song I."/>
            <person name="Jeong J.-H."/>
            <person name="Kim D."/>
            <person name="Kim S."/>
            <person name="Ryu S."/>
            <person name="Song J.Y."/>
            <person name="Lee S.K."/>
        </authorList>
    </citation>
    <scope>NUCLEOTIDE SEQUENCE [LARGE SCALE GENOMIC DNA]</scope>
    <source>
        <tissue evidence="2">Muscle</tissue>
    </source>
</reference>